<dbReference type="EMBL" id="KV427612">
    <property type="protein sequence ID" value="KZT09318.1"/>
    <property type="molecule type" value="Genomic_DNA"/>
</dbReference>
<feature type="transmembrane region" description="Helical" evidence="4">
    <location>
        <begin position="200"/>
        <end position="221"/>
    </location>
</feature>
<dbReference type="AlphaFoldDB" id="A0A165FQD0"/>
<feature type="transmembrane region" description="Helical" evidence="4">
    <location>
        <begin position="408"/>
        <end position="428"/>
    </location>
</feature>
<dbReference type="SUPFAM" id="SSF103473">
    <property type="entry name" value="MFS general substrate transporter"/>
    <property type="match status" value="1"/>
</dbReference>
<keyword evidence="4" id="KW-0472">Membrane</keyword>
<dbReference type="InterPro" id="IPR020846">
    <property type="entry name" value="MFS_dom"/>
</dbReference>
<dbReference type="PANTHER" id="PTHR11360:SF315">
    <property type="entry name" value="TRANSPORTER MCH2-RELATED"/>
    <property type="match status" value="1"/>
</dbReference>
<feature type="transmembrane region" description="Helical" evidence="4">
    <location>
        <begin position="38"/>
        <end position="62"/>
    </location>
</feature>
<dbReference type="Proteomes" id="UP000076871">
    <property type="component" value="Unassembled WGS sequence"/>
</dbReference>
<feature type="transmembrane region" description="Helical" evidence="4">
    <location>
        <begin position="111"/>
        <end position="130"/>
    </location>
</feature>
<dbReference type="InterPro" id="IPR036259">
    <property type="entry name" value="MFS_trans_sf"/>
</dbReference>
<feature type="transmembrane region" description="Helical" evidence="4">
    <location>
        <begin position="308"/>
        <end position="329"/>
    </location>
</feature>
<comment type="similarity">
    <text evidence="2">Belongs to the major facilitator superfamily. Monocarboxylate porter (TC 2.A.1.13) family.</text>
</comment>
<keyword evidence="4" id="KW-1133">Transmembrane helix</keyword>
<dbReference type="Pfam" id="PF07690">
    <property type="entry name" value="MFS_1"/>
    <property type="match status" value="1"/>
</dbReference>
<protein>
    <submittedName>
        <fullName evidence="6">MFS general substrate transporter</fullName>
    </submittedName>
</protein>
<dbReference type="RefSeq" id="XP_040767058.1">
    <property type="nucleotide sequence ID" value="XM_040910603.1"/>
</dbReference>
<dbReference type="GeneID" id="63827632"/>
<dbReference type="InterPro" id="IPR011701">
    <property type="entry name" value="MFS"/>
</dbReference>
<proteinExistence type="inferred from homology"/>
<evidence type="ECO:0000256" key="2">
    <source>
        <dbReference type="ARBA" id="ARBA00006727"/>
    </source>
</evidence>
<evidence type="ECO:0000256" key="3">
    <source>
        <dbReference type="SAM" id="MobiDB-lite"/>
    </source>
</evidence>
<dbReference type="InterPro" id="IPR050327">
    <property type="entry name" value="Proton-linked_MCT"/>
</dbReference>
<evidence type="ECO:0000259" key="5">
    <source>
        <dbReference type="PROSITE" id="PS50850"/>
    </source>
</evidence>
<organism evidence="6 7">
    <name type="scientific">Laetiporus sulphureus 93-53</name>
    <dbReference type="NCBI Taxonomy" id="1314785"/>
    <lineage>
        <taxon>Eukaryota</taxon>
        <taxon>Fungi</taxon>
        <taxon>Dikarya</taxon>
        <taxon>Basidiomycota</taxon>
        <taxon>Agaricomycotina</taxon>
        <taxon>Agaricomycetes</taxon>
        <taxon>Polyporales</taxon>
        <taxon>Laetiporus</taxon>
    </lineage>
</organism>
<name>A0A165FQD0_9APHY</name>
<feature type="transmembrane region" description="Helical" evidence="4">
    <location>
        <begin position="266"/>
        <end position="287"/>
    </location>
</feature>
<dbReference type="GO" id="GO:0022857">
    <property type="term" value="F:transmembrane transporter activity"/>
    <property type="evidence" value="ECO:0007669"/>
    <property type="project" value="InterPro"/>
</dbReference>
<gene>
    <name evidence="6" type="ORF">LAESUDRAFT_735556</name>
</gene>
<comment type="subcellular location">
    <subcellularLocation>
        <location evidence="1">Membrane</location>
        <topology evidence="1">Multi-pass membrane protein</topology>
    </subcellularLocation>
</comment>
<feature type="transmembrane region" description="Helical" evidence="4">
    <location>
        <begin position="335"/>
        <end position="354"/>
    </location>
</feature>
<feature type="transmembrane region" description="Helical" evidence="4">
    <location>
        <begin position="136"/>
        <end position="157"/>
    </location>
</feature>
<accession>A0A165FQD0</accession>
<dbReference type="PROSITE" id="PS50850">
    <property type="entry name" value="MFS"/>
    <property type="match status" value="1"/>
</dbReference>
<reference evidence="6 7" key="1">
    <citation type="journal article" date="2016" name="Mol. Biol. Evol.">
        <title>Comparative Genomics of Early-Diverging Mushroom-Forming Fungi Provides Insights into the Origins of Lignocellulose Decay Capabilities.</title>
        <authorList>
            <person name="Nagy L.G."/>
            <person name="Riley R."/>
            <person name="Tritt A."/>
            <person name="Adam C."/>
            <person name="Daum C."/>
            <person name="Floudas D."/>
            <person name="Sun H."/>
            <person name="Yadav J.S."/>
            <person name="Pangilinan J."/>
            <person name="Larsson K.H."/>
            <person name="Matsuura K."/>
            <person name="Barry K."/>
            <person name="Labutti K."/>
            <person name="Kuo R."/>
            <person name="Ohm R.A."/>
            <person name="Bhattacharya S.S."/>
            <person name="Shirouzu T."/>
            <person name="Yoshinaga Y."/>
            <person name="Martin F.M."/>
            <person name="Grigoriev I.V."/>
            <person name="Hibbett D.S."/>
        </authorList>
    </citation>
    <scope>NUCLEOTIDE SEQUENCE [LARGE SCALE GENOMIC DNA]</scope>
    <source>
        <strain evidence="6 7">93-53</strain>
    </source>
</reference>
<evidence type="ECO:0000313" key="6">
    <source>
        <dbReference type="EMBL" id="KZT09318.1"/>
    </source>
</evidence>
<keyword evidence="7" id="KW-1185">Reference proteome</keyword>
<dbReference type="PANTHER" id="PTHR11360">
    <property type="entry name" value="MONOCARBOXYLATE TRANSPORTER"/>
    <property type="match status" value="1"/>
</dbReference>
<feature type="transmembrane region" description="Helical" evidence="4">
    <location>
        <begin position="242"/>
        <end position="260"/>
    </location>
</feature>
<dbReference type="OrthoDB" id="2213137at2759"/>
<dbReference type="InParanoid" id="A0A165FQD0"/>
<evidence type="ECO:0000313" key="7">
    <source>
        <dbReference type="Proteomes" id="UP000076871"/>
    </source>
</evidence>
<feature type="compositionally biased region" description="Basic and acidic residues" evidence="3">
    <location>
        <begin position="1"/>
        <end position="18"/>
    </location>
</feature>
<dbReference type="GO" id="GO:0016020">
    <property type="term" value="C:membrane"/>
    <property type="evidence" value="ECO:0007669"/>
    <property type="project" value="UniProtKB-SubCell"/>
</dbReference>
<feature type="domain" description="Major facilitator superfamily (MFS) profile" evidence="5">
    <location>
        <begin position="202"/>
        <end position="442"/>
    </location>
</feature>
<feature type="transmembrane region" description="Helical" evidence="4">
    <location>
        <begin position="366"/>
        <end position="388"/>
    </location>
</feature>
<evidence type="ECO:0000256" key="1">
    <source>
        <dbReference type="ARBA" id="ARBA00004141"/>
    </source>
</evidence>
<feature type="transmembrane region" description="Helical" evidence="4">
    <location>
        <begin position="82"/>
        <end position="104"/>
    </location>
</feature>
<dbReference type="Gene3D" id="1.20.1250.20">
    <property type="entry name" value="MFS general substrate transporter like domains"/>
    <property type="match status" value="2"/>
</dbReference>
<feature type="region of interest" description="Disordered" evidence="3">
    <location>
        <begin position="1"/>
        <end position="30"/>
    </location>
</feature>
<sequence>MNEEKPPSSFDATRKDADESQEVDLPALDEPPDGGLHAWMVVVATWLISFIGFGIATIWGVFQDAYEADESSPFHSISEFKLGFVGGCGMGFGFAIGPFSNILISKFGIRAPIIVGVLMIAVAFELASISTKYWQLLLSQGILFGIGISMSWIPAIALPSQWFKKRRSLASGIASSGTGISGVVLSPVCQAIINRTSPQWALRFLGFLALFVGGIGVLLVRQRTVAKKHVNYHFFDLSVFKIPGYGFYLAFCFLQFFGYVTPLFLIPSYCLAIGLTSSQASGVLSVATATNAIGRIIAGFLADQAGPVNVLIIMHLLTGLMCIFIWLFAESIGVMMVFAIFWGLFSGPYWPLSVPTTAKIVGMQKLGSAVAIQFLMNVIPPIFAVPIGSRIIADTAAMYGIGVDTGRAYRYLIVWCALVPIVAAALLLPVRLMFSKKLFVKV</sequence>
<keyword evidence="4" id="KW-0812">Transmembrane</keyword>
<evidence type="ECO:0000256" key="4">
    <source>
        <dbReference type="SAM" id="Phobius"/>
    </source>
</evidence>